<dbReference type="eggNOG" id="COG4221">
    <property type="taxonomic scope" value="Bacteria"/>
</dbReference>
<dbReference type="PROSITE" id="PS51257">
    <property type="entry name" value="PROKAR_LIPOPROTEIN"/>
    <property type="match status" value="1"/>
</dbReference>
<evidence type="ECO:0000313" key="4">
    <source>
        <dbReference type="EMBL" id="AHF16745.1"/>
    </source>
</evidence>
<proteinExistence type="inferred from homology"/>
<evidence type="ECO:0000256" key="1">
    <source>
        <dbReference type="ARBA" id="ARBA00006484"/>
    </source>
</evidence>
<sequence length="252" mass="27539">MNKIVFITGATAGFGAACARKFAANQYDVIITGRRLERLEQLAAELAAQYNIDVLPLHFDVRNRDAVLGSINTLPGKWKKIDVLINNAGLAAGKDDFDKAGLDDWDTMVDTNLKGFAYVAQAVSQLMVPHKRGHIINLGSTAAKYVYAQGNMYCATKHAVDALSHAMRIDLLPYHIKVTAIHPGAADTEFSMVRFKGDRIAADKVYEGLIPLAAADVAETIFYCTTLPDHVCINDLVITCTQQADSFYSVKN</sequence>
<dbReference type="InterPro" id="IPR020904">
    <property type="entry name" value="Sc_DH/Rdtase_CS"/>
</dbReference>
<evidence type="ECO:0000313" key="5">
    <source>
        <dbReference type="Proteomes" id="UP000003586"/>
    </source>
</evidence>
<dbReference type="RefSeq" id="WP_008588317.1">
    <property type="nucleotide sequence ID" value="NZ_CP007035.1"/>
</dbReference>
<gene>
    <name evidence="4" type="ORF">NIASO_19320</name>
</gene>
<dbReference type="STRING" id="929713.NIASO_19320"/>
<dbReference type="AlphaFoldDB" id="W0F126"/>
<dbReference type="FunFam" id="3.40.50.720:FF:000047">
    <property type="entry name" value="NADP-dependent L-serine/L-allo-threonine dehydrogenase"/>
    <property type="match status" value="1"/>
</dbReference>
<dbReference type="Pfam" id="PF00106">
    <property type="entry name" value="adh_short"/>
    <property type="match status" value="1"/>
</dbReference>
<dbReference type="PANTHER" id="PTHR42901:SF1">
    <property type="entry name" value="ALCOHOL DEHYDROGENASE"/>
    <property type="match status" value="1"/>
</dbReference>
<organism evidence="4 5">
    <name type="scientific">Niabella soli DSM 19437</name>
    <dbReference type="NCBI Taxonomy" id="929713"/>
    <lineage>
        <taxon>Bacteria</taxon>
        <taxon>Pseudomonadati</taxon>
        <taxon>Bacteroidota</taxon>
        <taxon>Chitinophagia</taxon>
        <taxon>Chitinophagales</taxon>
        <taxon>Chitinophagaceae</taxon>
        <taxon>Niabella</taxon>
    </lineage>
</organism>
<keyword evidence="2" id="KW-0560">Oxidoreductase</keyword>
<dbReference type="KEGG" id="nso:NIASO_19320"/>
<dbReference type="EMBL" id="CP007035">
    <property type="protein sequence ID" value="AHF16745.1"/>
    <property type="molecule type" value="Genomic_DNA"/>
</dbReference>
<protein>
    <submittedName>
        <fullName evidence="4">Short-chain dehydrogenase</fullName>
    </submittedName>
</protein>
<dbReference type="HOGENOM" id="CLU_010194_2_10_10"/>
<keyword evidence="5" id="KW-1185">Reference proteome</keyword>
<evidence type="ECO:0000256" key="2">
    <source>
        <dbReference type="ARBA" id="ARBA00023002"/>
    </source>
</evidence>
<name>W0F126_9BACT</name>
<dbReference type="OrthoDB" id="9775296at2"/>
<dbReference type="PRINTS" id="PR00081">
    <property type="entry name" value="GDHRDH"/>
</dbReference>
<accession>W0F126</accession>
<dbReference type="PROSITE" id="PS00061">
    <property type="entry name" value="ADH_SHORT"/>
    <property type="match status" value="1"/>
</dbReference>
<dbReference type="InterPro" id="IPR036291">
    <property type="entry name" value="NAD(P)-bd_dom_sf"/>
</dbReference>
<dbReference type="SUPFAM" id="SSF51735">
    <property type="entry name" value="NAD(P)-binding Rossmann-fold domains"/>
    <property type="match status" value="1"/>
</dbReference>
<dbReference type="InterPro" id="IPR002347">
    <property type="entry name" value="SDR_fam"/>
</dbReference>
<reference evidence="4 5" key="1">
    <citation type="submission" date="2013-12" db="EMBL/GenBank/DDBJ databases">
        <authorList>
            <consortium name="DOE Joint Genome Institute"/>
            <person name="Eisen J."/>
            <person name="Huntemann M."/>
            <person name="Han J."/>
            <person name="Chen A."/>
            <person name="Kyrpides N."/>
            <person name="Mavromatis K."/>
            <person name="Markowitz V."/>
            <person name="Palaniappan K."/>
            <person name="Ivanova N."/>
            <person name="Schaumberg A."/>
            <person name="Pati A."/>
            <person name="Liolios K."/>
            <person name="Nordberg H.P."/>
            <person name="Cantor M.N."/>
            <person name="Hua S.X."/>
            <person name="Woyke T."/>
        </authorList>
    </citation>
    <scope>NUCLEOTIDE SEQUENCE [LARGE SCALE GENOMIC DNA]</scope>
    <source>
        <strain evidence="5">DSM 19437</strain>
    </source>
</reference>
<dbReference type="Proteomes" id="UP000003586">
    <property type="component" value="Chromosome"/>
</dbReference>
<dbReference type="PANTHER" id="PTHR42901">
    <property type="entry name" value="ALCOHOL DEHYDROGENASE"/>
    <property type="match status" value="1"/>
</dbReference>
<dbReference type="PRINTS" id="PR00080">
    <property type="entry name" value="SDRFAMILY"/>
</dbReference>
<dbReference type="GO" id="GO:0016616">
    <property type="term" value="F:oxidoreductase activity, acting on the CH-OH group of donors, NAD or NADP as acceptor"/>
    <property type="evidence" value="ECO:0007669"/>
    <property type="project" value="UniProtKB-ARBA"/>
</dbReference>
<evidence type="ECO:0000256" key="3">
    <source>
        <dbReference type="RuleBase" id="RU000363"/>
    </source>
</evidence>
<dbReference type="Gene3D" id="3.40.50.720">
    <property type="entry name" value="NAD(P)-binding Rossmann-like Domain"/>
    <property type="match status" value="1"/>
</dbReference>
<comment type="similarity">
    <text evidence="1 3">Belongs to the short-chain dehydrogenases/reductases (SDR) family.</text>
</comment>